<evidence type="ECO:0000256" key="3">
    <source>
        <dbReference type="SAM" id="SignalP"/>
    </source>
</evidence>
<organism evidence="5">
    <name type="scientific">Rhipicephalus microplus</name>
    <name type="common">Cattle tick</name>
    <name type="synonym">Boophilus microplus</name>
    <dbReference type="NCBI Taxonomy" id="6941"/>
    <lineage>
        <taxon>Eukaryota</taxon>
        <taxon>Metazoa</taxon>
        <taxon>Ecdysozoa</taxon>
        <taxon>Arthropoda</taxon>
        <taxon>Chelicerata</taxon>
        <taxon>Arachnida</taxon>
        <taxon>Acari</taxon>
        <taxon>Parasitiformes</taxon>
        <taxon>Ixodida</taxon>
        <taxon>Ixodoidea</taxon>
        <taxon>Ixodidae</taxon>
        <taxon>Rhipicephalinae</taxon>
        <taxon>Rhipicephalus</taxon>
        <taxon>Boophilus</taxon>
    </lineage>
</organism>
<evidence type="ECO:0000259" key="4">
    <source>
        <dbReference type="Pfam" id="PF15430"/>
    </source>
</evidence>
<sequence>MMLCAYLASTFLWTLFCSHHCKLLPPNKGVLKDGMTFNSTDPCLQYICQRGTLTTKECIGAKFGKCAIPKAVQKFSYPACCGQIICTGQK</sequence>
<feature type="chain" id="PRO_5026315546" evidence="3">
    <location>
        <begin position="24"/>
        <end position="90"/>
    </location>
</feature>
<protein>
    <submittedName>
        <fullName evidence="5">Putative kDa family member</fullName>
    </submittedName>
</protein>
<dbReference type="GO" id="GO:0005576">
    <property type="term" value="C:extracellular region"/>
    <property type="evidence" value="ECO:0007669"/>
    <property type="project" value="UniProtKB-SubCell"/>
</dbReference>
<comment type="subcellular location">
    <subcellularLocation>
        <location evidence="1">Secreted</location>
    </subcellularLocation>
</comment>
<keyword evidence="2" id="KW-0964">Secreted</keyword>
<dbReference type="Pfam" id="PF15430">
    <property type="entry name" value="SVWC"/>
    <property type="match status" value="1"/>
</dbReference>
<feature type="domain" description="Single" evidence="4">
    <location>
        <begin position="28"/>
        <end position="86"/>
    </location>
</feature>
<keyword evidence="3" id="KW-0732">Signal</keyword>
<reference evidence="5" key="1">
    <citation type="submission" date="2020-03" db="EMBL/GenBank/DDBJ databases">
        <title>A transcriptome and proteome of the tick Rhipicephalus microplus shaped by the genetic composition of its hosts and developmental stage.</title>
        <authorList>
            <person name="Garcia G.R."/>
            <person name="Ribeiro J.M.C."/>
            <person name="Maruyama S.R."/>
            <person name="Gardinasse L.G."/>
            <person name="Nelson K."/>
            <person name="Ferreira B.R."/>
            <person name="Andrade T.G."/>
            <person name="Santos I.K.F.M."/>
        </authorList>
    </citation>
    <scope>NUCLEOTIDE SEQUENCE</scope>
    <source>
        <strain evidence="5">NSGR</strain>
        <tissue evidence="5">Salivary glands</tissue>
    </source>
</reference>
<dbReference type="AlphaFoldDB" id="A0A6G5A7T7"/>
<evidence type="ECO:0000313" key="5">
    <source>
        <dbReference type="EMBL" id="NIE46303.1"/>
    </source>
</evidence>
<evidence type="ECO:0000256" key="2">
    <source>
        <dbReference type="ARBA" id="ARBA00022525"/>
    </source>
</evidence>
<proteinExistence type="predicted"/>
<feature type="signal peptide" evidence="3">
    <location>
        <begin position="1"/>
        <end position="23"/>
    </location>
</feature>
<dbReference type="InterPro" id="IPR029277">
    <property type="entry name" value="SVWC_dom"/>
</dbReference>
<evidence type="ECO:0000256" key="1">
    <source>
        <dbReference type="ARBA" id="ARBA00004613"/>
    </source>
</evidence>
<name>A0A6G5A7T7_RHIMP</name>
<accession>A0A6G5A7T7</accession>
<dbReference type="EMBL" id="GIKN01004030">
    <property type="protein sequence ID" value="NIE46303.1"/>
    <property type="molecule type" value="Transcribed_RNA"/>
</dbReference>